<reference evidence="2" key="1">
    <citation type="submission" date="2022-03" db="EMBL/GenBank/DDBJ databases">
        <title>A functionally conserved STORR gene fusion in Papaver species that diverged 16.8 million years ago.</title>
        <authorList>
            <person name="Catania T."/>
        </authorList>
    </citation>
    <scope>NUCLEOTIDE SEQUENCE</scope>
    <source>
        <strain evidence="2">S-191538</strain>
    </source>
</reference>
<organism evidence="2 3">
    <name type="scientific">Papaver nudicaule</name>
    <name type="common">Iceland poppy</name>
    <dbReference type="NCBI Taxonomy" id="74823"/>
    <lineage>
        <taxon>Eukaryota</taxon>
        <taxon>Viridiplantae</taxon>
        <taxon>Streptophyta</taxon>
        <taxon>Embryophyta</taxon>
        <taxon>Tracheophyta</taxon>
        <taxon>Spermatophyta</taxon>
        <taxon>Magnoliopsida</taxon>
        <taxon>Ranunculales</taxon>
        <taxon>Papaveraceae</taxon>
        <taxon>Papaveroideae</taxon>
        <taxon>Papaver</taxon>
    </lineage>
</organism>
<dbReference type="AlphaFoldDB" id="A0AA41SH80"/>
<dbReference type="Proteomes" id="UP001177140">
    <property type="component" value="Unassembled WGS sequence"/>
</dbReference>
<sequence>ISPALVFHWTLRPQQAVVIYARGEDDGTDKKELMPPEEIGEQGGVVDSTHQ</sequence>
<feature type="compositionally biased region" description="Basic and acidic residues" evidence="1">
    <location>
        <begin position="25"/>
        <end position="34"/>
    </location>
</feature>
<dbReference type="EMBL" id="JAJJMA010138031">
    <property type="protein sequence ID" value="MCL7033763.1"/>
    <property type="molecule type" value="Genomic_DNA"/>
</dbReference>
<feature type="non-terminal residue" evidence="2">
    <location>
        <position position="1"/>
    </location>
</feature>
<evidence type="ECO:0000313" key="3">
    <source>
        <dbReference type="Proteomes" id="UP001177140"/>
    </source>
</evidence>
<feature type="non-terminal residue" evidence="2">
    <location>
        <position position="51"/>
    </location>
</feature>
<name>A0AA41SH80_PAPNU</name>
<proteinExistence type="predicted"/>
<evidence type="ECO:0000313" key="2">
    <source>
        <dbReference type="EMBL" id="MCL7033763.1"/>
    </source>
</evidence>
<accession>A0AA41SH80</accession>
<feature type="region of interest" description="Disordered" evidence="1">
    <location>
        <begin position="25"/>
        <end position="51"/>
    </location>
</feature>
<comment type="caution">
    <text evidence="2">The sequence shown here is derived from an EMBL/GenBank/DDBJ whole genome shotgun (WGS) entry which is preliminary data.</text>
</comment>
<keyword evidence="3" id="KW-1185">Reference proteome</keyword>
<gene>
    <name evidence="2" type="ORF">MKW94_007590</name>
</gene>
<protein>
    <submittedName>
        <fullName evidence="2">Uncharacterized protein</fullName>
    </submittedName>
</protein>
<evidence type="ECO:0000256" key="1">
    <source>
        <dbReference type="SAM" id="MobiDB-lite"/>
    </source>
</evidence>